<dbReference type="Pfam" id="PF08281">
    <property type="entry name" value="Sigma70_r4_2"/>
    <property type="match status" value="1"/>
</dbReference>
<feature type="compositionally biased region" description="Basic and acidic residues" evidence="7">
    <location>
        <begin position="192"/>
        <end position="207"/>
    </location>
</feature>
<dbReference type="OrthoDB" id="9784984at2"/>
<dbReference type="InterPro" id="IPR036388">
    <property type="entry name" value="WH-like_DNA-bd_sf"/>
</dbReference>
<dbReference type="GO" id="GO:0016987">
    <property type="term" value="F:sigma factor activity"/>
    <property type="evidence" value="ECO:0007669"/>
    <property type="project" value="UniProtKB-KW"/>
</dbReference>
<dbReference type="InterPro" id="IPR014284">
    <property type="entry name" value="RNA_pol_sigma-70_dom"/>
</dbReference>
<name>B9L141_THERP</name>
<proteinExistence type="inferred from homology"/>
<dbReference type="NCBIfam" id="TIGR02937">
    <property type="entry name" value="sigma70-ECF"/>
    <property type="match status" value="1"/>
</dbReference>
<dbReference type="EMBL" id="CP001275">
    <property type="protein sequence ID" value="ACM04613.1"/>
    <property type="molecule type" value="Genomic_DNA"/>
</dbReference>
<feature type="region of interest" description="Disordered" evidence="7">
    <location>
        <begin position="186"/>
        <end position="207"/>
    </location>
</feature>
<dbReference type="InterPro" id="IPR000838">
    <property type="entry name" value="RNA_pol_sigma70_ECF_CS"/>
</dbReference>
<dbReference type="PROSITE" id="PS01063">
    <property type="entry name" value="SIGMA70_ECF"/>
    <property type="match status" value="1"/>
</dbReference>
<dbReference type="STRING" id="309801.trd_1752"/>
<evidence type="ECO:0000256" key="1">
    <source>
        <dbReference type="ARBA" id="ARBA00010641"/>
    </source>
</evidence>
<dbReference type="Gene3D" id="1.10.10.10">
    <property type="entry name" value="Winged helix-like DNA-binding domain superfamily/Winged helix DNA-binding domain"/>
    <property type="match status" value="1"/>
</dbReference>
<dbReference type="AlphaFoldDB" id="B9L141"/>
<dbReference type="eggNOG" id="COG1595">
    <property type="taxonomic scope" value="Bacteria"/>
</dbReference>
<dbReference type="SUPFAM" id="SSF88946">
    <property type="entry name" value="Sigma2 domain of RNA polymerase sigma factors"/>
    <property type="match status" value="1"/>
</dbReference>
<keyword evidence="2 6" id="KW-0805">Transcription regulation</keyword>
<organism evidence="10 11">
    <name type="scientific">Thermomicrobium roseum (strain ATCC 27502 / DSM 5159 / P-2)</name>
    <dbReference type="NCBI Taxonomy" id="309801"/>
    <lineage>
        <taxon>Bacteria</taxon>
        <taxon>Pseudomonadati</taxon>
        <taxon>Thermomicrobiota</taxon>
        <taxon>Thermomicrobia</taxon>
        <taxon>Thermomicrobiales</taxon>
        <taxon>Thermomicrobiaceae</taxon>
        <taxon>Thermomicrobium</taxon>
    </lineage>
</organism>
<evidence type="ECO:0000256" key="2">
    <source>
        <dbReference type="ARBA" id="ARBA00023015"/>
    </source>
</evidence>
<dbReference type="InterPro" id="IPR007627">
    <property type="entry name" value="RNA_pol_sigma70_r2"/>
</dbReference>
<dbReference type="InterPro" id="IPR013249">
    <property type="entry name" value="RNA_pol_sigma70_r4_t2"/>
</dbReference>
<sequence length="207" mass="22945">MSGSEDEAFLVARARTGDRDAFAELVRRYQRLVFAVSYRLLGDPDLAEDVAQETFIRAFLSLEHFRGTTMRAWLLRIAHNAALDQLRASARRRTVPLEHAGEHASFDVPEPGIEQAGLRAALEAALAALPVEQRAVVVLADVEGLPYEEIAQTLGLPLGTVKSRLARARMRLRTLLESDPRARELLGLSGRLPDREGESPERLIEGE</sequence>
<dbReference type="GO" id="GO:0006352">
    <property type="term" value="P:DNA-templated transcription initiation"/>
    <property type="evidence" value="ECO:0007669"/>
    <property type="project" value="InterPro"/>
</dbReference>
<keyword evidence="5 6" id="KW-0804">Transcription</keyword>
<keyword evidence="4 6" id="KW-0238">DNA-binding</keyword>
<dbReference type="Gene3D" id="1.10.1740.10">
    <property type="match status" value="1"/>
</dbReference>
<protein>
    <recommendedName>
        <fullName evidence="6">RNA polymerase sigma factor</fullName>
    </recommendedName>
</protein>
<evidence type="ECO:0000256" key="4">
    <source>
        <dbReference type="ARBA" id="ARBA00023125"/>
    </source>
</evidence>
<reference evidence="10 11" key="1">
    <citation type="journal article" date="2009" name="PLoS ONE">
        <title>Complete genome sequence of the aerobic CO-oxidizing thermophile Thermomicrobium roseum.</title>
        <authorList>
            <person name="Wu D."/>
            <person name="Raymond J."/>
            <person name="Wu M."/>
            <person name="Chatterji S."/>
            <person name="Ren Q."/>
            <person name="Graham J.E."/>
            <person name="Bryant D.A."/>
            <person name="Robb F."/>
            <person name="Colman A."/>
            <person name="Tallon L.J."/>
            <person name="Badger J.H."/>
            <person name="Madupu R."/>
            <person name="Ward N.L."/>
            <person name="Eisen J.A."/>
        </authorList>
    </citation>
    <scope>NUCLEOTIDE SEQUENCE [LARGE SCALE GENOMIC DNA]</scope>
    <source>
        <strain evidence="11">ATCC 27502 / DSM 5159 / P-2</strain>
    </source>
</reference>
<accession>B9L141</accession>
<dbReference type="Pfam" id="PF04542">
    <property type="entry name" value="Sigma70_r2"/>
    <property type="match status" value="1"/>
</dbReference>
<evidence type="ECO:0000313" key="11">
    <source>
        <dbReference type="Proteomes" id="UP000000447"/>
    </source>
</evidence>
<evidence type="ECO:0000313" key="10">
    <source>
        <dbReference type="EMBL" id="ACM04613.1"/>
    </source>
</evidence>
<comment type="similarity">
    <text evidence="1 6">Belongs to the sigma-70 factor family. ECF subfamily.</text>
</comment>
<dbReference type="PANTHER" id="PTHR43133:SF8">
    <property type="entry name" value="RNA POLYMERASE SIGMA FACTOR HI_1459-RELATED"/>
    <property type="match status" value="1"/>
</dbReference>
<dbReference type="Proteomes" id="UP000000447">
    <property type="component" value="Chromosome"/>
</dbReference>
<dbReference type="InterPro" id="IPR013324">
    <property type="entry name" value="RNA_pol_sigma_r3/r4-like"/>
</dbReference>
<evidence type="ECO:0000259" key="8">
    <source>
        <dbReference type="Pfam" id="PF04542"/>
    </source>
</evidence>
<dbReference type="GO" id="GO:0003677">
    <property type="term" value="F:DNA binding"/>
    <property type="evidence" value="ECO:0007669"/>
    <property type="project" value="UniProtKB-KW"/>
</dbReference>
<keyword evidence="11" id="KW-1185">Reference proteome</keyword>
<evidence type="ECO:0000256" key="6">
    <source>
        <dbReference type="RuleBase" id="RU000716"/>
    </source>
</evidence>
<evidence type="ECO:0000256" key="7">
    <source>
        <dbReference type="SAM" id="MobiDB-lite"/>
    </source>
</evidence>
<keyword evidence="3 6" id="KW-0731">Sigma factor</keyword>
<dbReference type="KEGG" id="tro:trd_1752"/>
<dbReference type="RefSeq" id="WP_015922694.1">
    <property type="nucleotide sequence ID" value="NC_011959.1"/>
</dbReference>
<evidence type="ECO:0000259" key="9">
    <source>
        <dbReference type="Pfam" id="PF08281"/>
    </source>
</evidence>
<dbReference type="InterPro" id="IPR013325">
    <property type="entry name" value="RNA_pol_sigma_r2"/>
</dbReference>
<evidence type="ECO:0000256" key="5">
    <source>
        <dbReference type="ARBA" id="ARBA00023163"/>
    </source>
</evidence>
<feature type="domain" description="RNA polymerase sigma factor 70 region 4 type 2" evidence="9">
    <location>
        <begin position="120"/>
        <end position="172"/>
    </location>
</feature>
<dbReference type="PANTHER" id="PTHR43133">
    <property type="entry name" value="RNA POLYMERASE ECF-TYPE SIGMA FACTO"/>
    <property type="match status" value="1"/>
</dbReference>
<gene>
    <name evidence="10" type="ordered locus">trd_1752</name>
</gene>
<evidence type="ECO:0000256" key="3">
    <source>
        <dbReference type="ARBA" id="ARBA00023082"/>
    </source>
</evidence>
<dbReference type="HOGENOM" id="CLU_047691_3_0_0"/>
<feature type="domain" description="RNA polymerase sigma-70 region 2" evidence="8">
    <location>
        <begin position="25"/>
        <end position="91"/>
    </location>
</feature>
<dbReference type="SUPFAM" id="SSF88659">
    <property type="entry name" value="Sigma3 and sigma4 domains of RNA polymerase sigma factors"/>
    <property type="match status" value="1"/>
</dbReference>
<dbReference type="InterPro" id="IPR039425">
    <property type="entry name" value="RNA_pol_sigma-70-like"/>
</dbReference>